<dbReference type="Pfam" id="PF07704">
    <property type="entry name" value="PSK_trans_fac"/>
    <property type="match status" value="1"/>
</dbReference>
<sequence length="87" mass="9422">MAIVIEDVEIERLAHGIALAKGVPVAEVVRESLLLFLAGQRDVPAGRRPLRERLAELAGEVDALPARMPVAIRGDDEILGYGEHGSW</sequence>
<comment type="caution">
    <text evidence="1">The sequence shown here is derived from an EMBL/GenBank/DDBJ whole genome shotgun (WGS) entry which is preliminary data.</text>
</comment>
<dbReference type="Proteomes" id="UP000749010">
    <property type="component" value="Unassembled WGS sequence"/>
</dbReference>
<proteinExistence type="predicted"/>
<organism evidence="1 2">
    <name type="scientific">Candidatus Accumulibacter phosphatis</name>
    <dbReference type="NCBI Taxonomy" id="327160"/>
    <lineage>
        <taxon>Bacteria</taxon>
        <taxon>Pseudomonadati</taxon>
        <taxon>Pseudomonadota</taxon>
        <taxon>Betaproteobacteria</taxon>
        <taxon>Candidatus Accumulibacter</taxon>
    </lineage>
</organism>
<reference evidence="1 2" key="1">
    <citation type="submission" date="2019-03" db="EMBL/GenBank/DDBJ databases">
        <title>Metabolic reconstructions from genomes of highly enriched 'Candidatus Accumulibacter' and 'Candidatus Competibacter' bioreactor populations.</title>
        <authorList>
            <person name="Annavajhala M.K."/>
            <person name="Welles L."/>
            <person name="Abbas B."/>
            <person name="Sorokin D."/>
            <person name="Park H."/>
            <person name="Van Loosdrecht M."/>
            <person name="Chandran K."/>
        </authorList>
    </citation>
    <scope>NUCLEOTIDE SEQUENCE [LARGE SCALE GENOMIC DNA]</scope>
    <source>
        <strain evidence="1 2">SBR_S</strain>
    </source>
</reference>
<dbReference type="InterPro" id="IPR011660">
    <property type="entry name" value="VapB-like"/>
</dbReference>
<evidence type="ECO:0000313" key="1">
    <source>
        <dbReference type="EMBL" id="NMQ27680.1"/>
    </source>
</evidence>
<accession>A0ABX1TW58</accession>
<dbReference type="EMBL" id="SPMY01000020">
    <property type="protein sequence ID" value="NMQ27680.1"/>
    <property type="molecule type" value="Genomic_DNA"/>
</dbReference>
<gene>
    <name evidence="1" type="ORF">E4Q23_07880</name>
</gene>
<dbReference type="RefSeq" id="WP_169066141.1">
    <property type="nucleotide sequence ID" value="NZ_SPMY01000020.1"/>
</dbReference>
<evidence type="ECO:0000313" key="2">
    <source>
        <dbReference type="Proteomes" id="UP000749010"/>
    </source>
</evidence>
<name>A0ABX1TW58_9PROT</name>
<keyword evidence="2" id="KW-1185">Reference proteome</keyword>
<protein>
    <submittedName>
        <fullName evidence="1">Uncharacterized protein</fullName>
    </submittedName>
</protein>